<gene>
    <name evidence="1" type="ORF">BIW11_02669</name>
</gene>
<organism evidence="1 2">
    <name type="scientific">Tropilaelaps mercedesae</name>
    <dbReference type="NCBI Taxonomy" id="418985"/>
    <lineage>
        <taxon>Eukaryota</taxon>
        <taxon>Metazoa</taxon>
        <taxon>Ecdysozoa</taxon>
        <taxon>Arthropoda</taxon>
        <taxon>Chelicerata</taxon>
        <taxon>Arachnida</taxon>
        <taxon>Acari</taxon>
        <taxon>Parasitiformes</taxon>
        <taxon>Mesostigmata</taxon>
        <taxon>Gamasina</taxon>
        <taxon>Dermanyssoidea</taxon>
        <taxon>Laelapidae</taxon>
        <taxon>Tropilaelaps</taxon>
    </lineage>
</organism>
<protein>
    <submittedName>
        <fullName evidence="1">Uncharacterized protein</fullName>
    </submittedName>
</protein>
<proteinExistence type="predicted"/>
<accession>A0A1V9XZ85</accession>
<name>A0A1V9XZ85_9ACAR</name>
<keyword evidence="2" id="KW-1185">Reference proteome</keyword>
<dbReference type="Proteomes" id="UP000192247">
    <property type="component" value="Unassembled WGS sequence"/>
</dbReference>
<reference evidence="1 2" key="1">
    <citation type="journal article" date="2017" name="Gigascience">
        <title>Draft genome of the honey bee ectoparasitic mite, Tropilaelaps mercedesae, is shaped by the parasitic life history.</title>
        <authorList>
            <person name="Dong X."/>
            <person name="Armstrong S.D."/>
            <person name="Xia D."/>
            <person name="Makepeace B.L."/>
            <person name="Darby A.C."/>
            <person name="Kadowaki T."/>
        </authorList>
    </citation>
    <scope>NUCLEOTIDE SEQUENCE [LARGE SCALE GENOMIC DNA]</scope>
    <source>
        <strain evidence="1">Wuxi-XJTLU</strain>
    </source>
</reference>
<comment type="caution">
    <text evidence="1">The sequence shown here is derived from an EMBL/GenBank/DDBJ whole genome shotgun (WGS) entry which is preliminary data.</text>
</comment>
<dbReference type="InParanoid" id="A0A1V9XZ85"/>
<sequence length="150" mass="16577">MATAMDSPSDVINPQQLDSLRTSTVLPPADYGSVKQKQAKSRGVADMAVVREGKQIRCVYPVVYGRGAHEEPSAVNFRTKQRLARTTMSHIKCMGAHGRFRTVLTCHRSFDLSTLQIDISAGCLNLVMMNLPYRTNTKTVLVQTDSAFSE</sequence>
<dbReference type="AlphaFoldDB" id="A0A1V9XZ85"/>
<dbReference type="EMBL" id="MNPL01001840">
    <property type="protein sequence ID" value="OQR78779.1"/>
    <property type="molecule type" value="Genomic_DNA"/>
</dbReference>
<evidence type="ECO:0000313" key="1">
    <source>
        <dbReference type="EMBL" id="OQR78779.1"/>
    </source>
</evidence>
<evidence type="ECO:0000313" key="2">
    <source>
        <dbReference type="Proteomes" id="UP000192247"/>
    </source>
</evidence>